<evidence type="ECO:0000313" key="1">
    <source>
        <dbReference type="EMBL" id="KAI4335101.1"/>
    </source>
</evidence>
<organism evidence="1 2">
    <name type="scientific">Bauhinia variegata</name>
    <name type="common">Purple orchid tree</name>
    <name type="synonym">Phanera variegata</name>
    <dbReference type="NCBI Taxonomy" id="167791"/>
    <lineage>
        <taxon>Eukaryota</taxon>
        <taxon>Viridiplantae</taxon>
        <taxon>Streptophyta</taxon>
        <taxon>Embryophyta</taxon>
        <taxon>Tracheophyta</taxon>
        <taxon>Spermatophyta</taxon>
        <taxon>Magnoliopsida</taxon>
        <taxon>eudicotyledons</taxon>
        <taxon>Gunneridae</taxon>
        <taxon>Pentapetalae</taxon>
        <taxon>rosids</taxon>
        <taxon>fabids</taxon>
        <taxon>Fabales</taxon>
        <taxon>Fabaceae</taxon>
        <taxon>Cercidoideae</taxon>
        <taxon>Cercideae</taxon>
        <taxon>Bauhiniinae</taxon>
        <taxon>Bauhinia</taxon>
    </lineage>
</organism>
<evidence type="ECO:0000313" key="2">
    <source>
        <dbReference type="Proteomes" id="UP000828941"/>
    </source>
</evidence>
<gene>
    <name evidence="1" type="ORF">L6164_013780</name>
</gene>
<dbReference type="Proteomes" id="UP000828941">
    <property type="component" value="Chromosome 6"/>
</dbReference>
<accession>A0ACB9NIW4</accession>
<proteinExistence type="predicted"/>
<protein>
    <submittedName>
        <fullName evidence="1">Uncharacterized protein</fullName>
    </submittedName>
</protein>
<dbReference type="EMBL" id="CM039431">
    <property type="protein sequence ID" value="KAI4335101.1"/>
    <property type="molecule type" value="Genomic_DNA"/>
</dbReference>
<name>A0ACB9NIW4_BAUVA</name>
<keyword evidence="2" id="KW-1185">Reference proteome</keyword>
<sequence>MYPKVNHVEEEESFSYAMQLARSMALPMVLKTAVELKVFDIIATSDPDAKLSAVDIATQITSKNPEAATMLDRILRLLATHSVLHCSLVEDQQKLGSFQRLYSLNSVSKYFVLDDDGMSLGNYTALVQHKVILDSWSQLKEAVVEGGIPFNRAHGCHAFEYLGLDAKFNGVFNTAMVSLTTMVMKKILEVYNGFENISTLVDVGGGLGLTINLIVSKYQHIHGINFDLAHAIQHAPPYPGVEHVKGDMFESVPKGDAIIMKWVLHDWSDERCLKVLKKCYDAIPQNGKVIVVEAVVPGLPETNAAAKNVSHLDIQMMTINPGGKERTKQEFIELATTAGFRAAKFDCYVYNQWIIEFFK</sequence>
<comment type="caution">
    <text evidence="1">The sequence shown here is derived from an EMBL/GenBank/DDBJ whole genome shotgun (WGS) entry which is preliminary data.</text>
</comment>
<reference evidence="1 2" key="1">
    <citation type="journal article" date="2022" name="DNA Res.">
        <title>Chromosomal-level genome assembly of the orchid tree Bauhinia variegata (Leguminosae; Cercidoideae) supports the allotetraploid origin hypothesis of Bauhinia.</title>
        <authorList>
            <person name="Zhong Y."/>
            <person name="Chen Y."/>
            <person name="Zheng D."/>
            <person name="Pang J."/>
            <person name="Liu Y."/>
            <person name="Luo S."/>
            <person name="Meng S."/>
            <person name="Qian L."/>
            <person name="Wei D."/>
            <person name="Dai S."/>
            <person name="Zhou R."/>
        </authorList>
    </citation>
    <scope>NUCLEOTIDE SEQUENCE [LARGE SCALE GENOMIC DNA]</scope>
    <source>
        <strain evidence="1">BV-YZ2020</strain>
    </source>
</reference>